<keyword evidence="2" id="KW-0812">Transmembrane</keyword>
<gene>
    <name evidence="4" type="primary">LOC100906280</name>
</gene>
<dbReference type="GeneID" id="100906280"/>
<evidence type="ECO:0000313" key="4">
    <source>
        <dbReference type="RefSeq" id="XP_003747491.1"/>
    </source>
</evidence>
<evidence type="ECO:0000256" key="1">
    <source>
        <dbReference type="SAM" id="MobiDB-lite"/>
    </source>
</evidence>
<dbReference type="Proteomes" id="UP000694867">
    <property type="component" value="Unplaced"/>
</dbReference>
<evidence type="ECO:0000313" key="3">
    <source>
        <dbReference type="Proteomes" id="UP000694867"/>
    </source>
</evidence>
<evidence type="ECO:0000256" key="2">
    <source>
        <dbReference type="SAM" id="Phobius"/>
    </source>
</evidence>
<name>A0AAJ6W0D7_9ACAR</name>
<keyword evidence="2" id="KW-1133">Transmembrane helix</keyword>
<feature type="compositionally biased region" description="Basic and acidic residues" evidence="1">
    <location>
        <begin position="125"/>
        <end position="140"/>
    </location>
</feature>
<organism evidence="3 4">
    <name type="scientific">Galendromus occidentalis</name>
    <name type="common">western predatory mite</name>
    <dbReference type="NCBI Taxonomy" id="34638"/>
    <lineage>
        <taxon>Eukaryota</taxon>
        <taxon>Metazoa</taxon>
        <taxon>Ecdysozoa</taxon>
        <taxon>Arthropoda</taxon>
        <taxon>Chelicerata</taxon>
        <taxon>Arachnida</taxon>
        <taxon>Acari</taxon>
        <taxon>Parasitiformes</taxon>
        <taxon>Mesostigmata</taxon>
        <taxon>Gamasina</taxon>
        <taxon>Phytoseioidea</taxon>
        <taxon>Phytoseiidae</taxon>
        <taxon>Typhlodrominae</taxon>
        <taxon>Galendromus</taxon>
    </lineage>
</organism>
<accession>A0AAJ6W0D7</accession>
<keyword evidence="2" id="KW-0472">Membrane</keyword>
<protein>
    <submittedName>
        <fullName evidence="4">Uncharacterized protein LOC100906280</fullName>
    </submittedName>
</protein>
<dbReference type="AlphaFoldDB" id="A0AAJ6W0D7"/>
<reference evidence="4" key="1">
    <citation type="submission" date="2025-08" db="UniProtKB">
        <authorList>
            <consortium name="RefSeq"/>
        </authorList>
    </citation>
    <scope>IDENTIFICATION</scope>
</reference>
<feature type="transmembrane region" description="Helical" evidence="2">
    <location>
        <begin position="21"/>
        <end position="42"/>
    </location>
</feature>
<feature type="region of interest" description="Disordered" evidence="1">
    <location>
        <begin position="104"/>
        <end position="148"/>
    </location>
</feature>
<keyword evidence="3" id="KW-1185">Reference proteome</keyword>
<sequence length="148" mass="15952">MGKRRSSLVAVHADKNAQQGSVPASGIFILVAVLAAISAVWINEFMIDESEIGETTVYRTGGAGRSGSSRKIHYAVPAVSSLKDCEKILSEALKDYVEKQAAVAAIDDDDDEDEKPRKKASKKSKKDDDSAEEVKAPKKDSGKKKSKK</sequence>
<proteinExistence type="predicted"/>
<dbReference type="RefSeq" id="XP_003747491.1">
    <property type="nucleotide sequence ID" value="XM_003747443.1"/>
</dbReference>
<dbReference type="KEGG" id="goe:100906280"/>